<feature type="transmembrane region" description="Helical" evidence="15">
    <location>
        <begin position="193"/>
        <end position="212"/>
    </location>
</feature>
<accession>A0A8S4P397</accession>
<feature type="transmembrane region" description="Helical" evidence="15">
    <location>
        <begin position="218"/>
        <end position="238"/>
    </location>
</feature>
<sequence>MAQNGDWYEKQSSHQKMDSSAVIDMEVMSDDASDYEVNLDDSHSKQSHQPTASNLMTDAKQAMAANVGSYVWQTGSQQARKAFSIYGNIDILRPYFDVEPHQVRSRLIHSLIPAYRTTQKLPGELYGPTMVVFTLIALLLFQMKSSGHTVQEGTLMGSAFAVCFGYWFGASSFVWFVSYVCNARITMLQIFSLLGYGLFGHCIVLFLGTVFHTSHDHLVFYLLWAVFGGLSTLKMISVIVPKTTGKTQRIIICSVIAVLHLLFLLYLHFAYHQIVEDLDSVLEEKLARVPIQESIEKVEAEIKPDAIQKATLKAAKKISNTIEHHLDRAKDKANKVVENVVRSAMKESPGNSTLVKKVLKEVNEHANVGAHKDVNLGIVHNEAQNSLNETKVTHQLEA</sequence>
<keyword evidence="17" id="KW-1185">Reference proteome</keyword>
<evidence type="ECO:0000256" key="13">
    <source>
        <dbReference type="ARBA" id="ARBA00024809"/>
    </source>
</evidence>
<evidence type="ECO:0000313" key="17">
    <source>
        <dbReference type="Proteomes" id="UP000749559"/>
    </source>
</evidence>
<dbReference type="EMBL" id="CAIIXF020000006">
    <property type="protein sequence ID" value="CAH1787353.1"/>
    <property type="molecule type" value="Genomic_DNA"/>
</dbReference>
<dbReference type="AlphaFoldDB" id="A0A8S4P397"/>
<dbReference type="GO" id="GO:0030154">
    <property type="term" value="P:cell differentiation"/>
    <property type="evidence" value="ECO:0007669"/>
    <property type="project" value="UniProtKB-KW"/>
</dbReference>
<evidence type="ECO:0000256" key="6">
    <source>
        <dbReference type="ARBA" id="ARBA00022490"/>
    </source>
</evidence>
<keyword evidence="10" id="KW-0333">Golgi apparatus</keyword>
<comment type="function">
    <text evidence="13">Involved in the maintenance of the Golgi structure. May play a role in hematopoiesis.</text>
</comment>
<evidence type="ECO:0000256" key="9">
    <source>
        <dbReference type="ARBA" id="ARBA00022989"/>
    </source>
</evidence>
<keyword evidence="5" id="KW-1003">Cell membrane</keyword>
<evidence type="ECO:0000256" key="14">
    <source>
        <dbReference type="ARBA" id="ARBA00032951"/>
    </source>
</evidence>
<evidence type="ECO:0000256" key="10">
    <source>
        <dbReference type="ARBA" id="ARBA00023034"/>
    </source>
</evidence>
<evidence type="ECO:0000256" key="5">
    <source>
        <dbReference type="ARBA" id="ARBA00022475"/>
    </source>
</evidence>
<keyword evidence="9 15" id="KW-1133">Transmembrane helix</keyword>
<evidence type="ECO:0000256" key="7">
    <source>
        <dbReference type="ARBA" id="ARBA00022692"/>
    </source>
</evidence>
<dbReference type="GO" id="GO:0005794">
    <property type="term" value="C:Golgi apparatus"/>
    <property type="evidence" value="ECO:0007669"/>
    <property type="project" value="UniProtKB-SubCell"/>
</dbReference>
<evidence type="ECO:0000256" key="1">
    <source>
        <dbReference type="ARBA" id="ARBA00004257"/>
    </source>
</evidence>
<evidence type="ECO:0000256" key="3">
    <source>
        <dbReference type="ARBA" id="ARBA00004651"/>
    </source>
</evidence>
<keyword evidence="6" id="KW-0963">Cytoplasm</keyword>
<dbReference type="OrthoDB" id="10256463at2759"/>
<evidence type="ECO:0000256" key="2">
    <source>
        <dbReference type="ARBA" id="ARBA00004496"/>
    </source>
</evidence>
<name>A0A8S4P397_OWEFU</name>
<reference evidence="16" key="1">
    <citation type="submission" date="2022-03" db="EMBL/GenBank/DDBJ databases">
        <authorList>
            <person name="Martin C."/>
        </authorList>
    </citation>
    <scope>NUCLEOTIDE SEQUENCE</scope>
</reference>
<keyword evidence="7 15" id="KW-0812">Transmembrane</keyword>
<comment type="caution">
    <text evidence="16">The sequence shown here is derived from an EMBL/GenBank/DDBJ whole genome shotgun (WGS) entry which is preliminary data.</text>
</comment>
<protein>
    <recommendedName>
        <fullName evidence="4">Protein YIPF3</fullName>
    </recommendedName>
    <alternativeName>
        <fullName evidence="14">YIP1 family member 3</fullName>
    </alternativeName>
</protein>
<feature type="transmembrane region" description="Helical" evidence="15">
    <location>
        <begin position="155"/>
        <end position="181"/>
    </location>
</feature>
<keyword evidence="11 15" id="KW-0472">Membrane</keyword>
<proteinExistence type="predicted"/>
<feature type="transmembrane region" description="Helical" evidence="15">
    <location>
        <begin position="250"/>
        <end position="271"/>
    </location>
</feature>
<evidence type="ECO:0000256" key="11">
    <source>
        <dbReference type="ARBA" id="ARBA00023136"/>
    </source>
</evidence>
<dbReference type="InterPro" id="IPR051521">
    <property type="entry name" value="tRNA_Mod/Golgi_Maint"/>
</dbReference>
<keyword evidence="8" id="KW-0221">Differentiation</keyword>
<dbReference type="PANTHER" id="PTHR15627:SF14">
    <property type="entry name" value="PROTEIN YIPF3"/>
    <property type="match status" value="1"/>
</dbReference>
<feature type="transmembrane region" description="Helical" evidence="15">
    <location>
        <begin position="125"/>
        <end position="143"/>
    </location>
</feature>
<dbReference type="Proteomes" id="UP000749559">
    <property type="component" value="Unassembled WGS sequence"/>
</dbReference>
<evidence type="ECO:0000256" key="4">
    <source>
        <dbReference type="ARBA" id="ARBA00015622"/>
    </source>
</evidence>
<gene>
    <name evidence="16" type="ORF">OFUS_LOCUS13076</name>
</gene>
<comment type="subcellular location">
    <subcellularLocation>
        <location evidence="3">Cell membrane</location>
        <topology evidence="3">Multi-pass membrane protein</topology>
    </subcellularLocation>
    <subcellularLocation>
        <location evidence="2">Cytoplasm</location>
    </subcellularLocation>
    <subcellularLocation>
        <location evidence="1">Golgi apparatus</location>
        <location evidence="1">cis-Golgi network membrane</location>
        <topology evidence="1">Multi-pass membrane protein</topology>
    </subcellularLocation>
</comment>
<evidence type="ECO:0000256" key="15">
    <source>
        <dbReference type="SAM" id="Phobius"/>
    </source>
</evidence>
<evidence type="ECO:0000256" key="8">
    <source>
        <dbReference type="ARBA" id="ARBA00022782"/>
    </source>
</evidence>
<dbReference type="GO" id="GO:0005886">
    <property type="term" value="C:plasma membrane"/>
    <property type="evidence" value="ECO:0007669"/>
    <property type="project" value="UniProtKB-SubCell"/>
</dbReference>
<keyword evidence="12" id="KW-0325">Glycoprotein</keyword>
<evidence type="ECO:0000313" key="16">
    <source>
        <dbReference type="EMBL" id="CAH1787353.1"/>
    </source>
</evidence>
<dbReference type="PANTHER" id="PTHR15627">
    <property type="entry name" value="NATURAL KILLER CELL-SPECIFIC ANTIGEN KLIP1"/>
    <property type="match status" value="1"/>
</dbReference>
<organism evidence="16 17">
    <name type="scientific">Owenia fusiformis</name>
    <name type="common">Polychaete worm</name>
    <dbReference type="NCBI Taxonomy" id="6347"/>
    <lineage>
        <taxon>Eukaryota</taxon>
        <taxon>Metazoa</taxon>
        <taxon>Spiralia</taxon>
        <taxon>Lophotrochozoa</taxon>
        <taxon>Annelida</taxon>
        <taxon>Polychaeta</taxon>
        <taxon>Sedentaria</taxon>
        <taxon>Canalipalpata</taxon>
        <taxon>Sabellida</taxon>
        <taxon>Oweniida</taxon>
        <taxon>Oweniidae</taxon>
        <taxon>Owenia</taxon>
    </lineage>
</organism>
<evidence type="ECO:0000256" key="12">
    <source>
        <dbReference type="ARBA" id="ARBA00023180"/>
    </source>
</evidence>